<dbReference type="InterPro" id="IPR058625">
    <property type="entry name" value="MdtA-like_BSH"/>
</dbReference>
<dbReference type="EMBL" id="JACAQD010000045">
    <property type="protein sequence ID" value="NWC36718.1"/>
    <property type="molecule type" value="Genomic_DNA"/>
</dbReference>
<comment type="similarity">
    <text evidence="1">Belongs to the membrane fusion protein (MFP) (TC 8.A.1) family.</text>
</comment>
<feature type="domain" description="Multidrug resistance protein MdtA-like barrel-sandwich hybrid" evidence="2">
    <location>
        <begin position="41"/>
        <end position="82"/>
    </location>
</feature>
<dbReference type="Gene3D" id="2.40.50.100">
    <property type="match status" value="1"/>
</dbReference>
<sequence length="157" mass="17835">MVNQWLPYGARSSPLPCRGDQSIPSTVRTWDNFNGRVGAIETVEILPRADGDITQPAYREGSEVKSGDLLFVIDQRPYCIEIGKLLDGFDEHGRARTKGEEVEQLPIAVQFVERCLDDKHISNERRALERETAENSVDSRASYERRHHMGLLAQNLR</sequence>
<comment type="caution">
    <text evidence="3">The sequence shown here is derived from an EMBL/GenBank/DDBJ whole genome shotgun (WGS) entry which is preliminary data.</text>
</comment>
<evidence type="ECO:0000313" key="4">
    <source>
        <dbReference type="Proteomes" id="UP000520592"/>
    </source>
</evidence>
<name>A0A7Y7YI34_9PSED</name>
<dbReference type="GO" id="GO:0046677">
    <property type="term" value="P:response to antibiotic"/>
    <property type="evidence" value="ECO:0007669"/>
    <property type="project" value="TreeGrafter"/>
</dbReference>
<protein>
    <submittedName>
        <fullName evidence="3">Biotin/lipoyl-binding protein</fullName>
    </submittedName>
</protein>
<dbReference type="PANTHER" id="PTHR30158:SF10">
    <property type="entry name" value="CATION EFFLUX PUMP"/>
    <property type="match status" value="1"/>
</dbReference>
<dbReference type="AlphaFoldDB" id="A0A7Y7YI34"/>
<evidence type="ECO:0000256" key="1">
    <source>
        <dbReference type="ARBA" id="ARBA00009477"/>
    </source>
</evidence>
<accession>A0A7Y7YI34</accession>
<organism evidence="3 4">
    <name type="scientific">Pseudomonas gingeri</name>
    <dbReference type="NCBI Taxonomy" id="117681"/>
    <lineage>
        <taxon>Bacteria</taxon>
        <taxon>Pseudomonadati</taxon>
        <taxon>Pseudomonadota</taxon>
        <taxon>Gammaproteobacteria</taxon>
        <taxon>Pseudomonadales</taxon>
        <taxon>Pseudomonadaceae</taxon>
        <taxon>Pseudomonas</taxon>
    </lineage>
</organism>
<dbReference type="SUPFAM" id="SSF111369">
    <property type="entry name" value="HlyD-like secretion proteins"/>
    <property type="match status" value="1"/>
</dbReference>
<reference evidence="3 4" key="1">
    <citation type="submission" date="2020-04" db="EMBL/GenBank/DDBJ databases">
        <title>Molecular characterization of pseudomonads from Agaricus bisporus reveal novel blotch 2 pathogens in Western Europe.</title>
        <authorList>
            <person name="Taparia T."/>
            <person name="Krijger M."/>
            <person name="Haynes E."/>
            <person name="Elpinstone J.G."/>
            <person name="Noble R."/>
            <person name="Van Der Wolf J."/>
        </authorList>
    </citation>
    <scope>NUCLEOTIDE SEQUENCE [LARGE SCALE GENOMIC DNA]</scope>
    <source>
        <strain evidence="3 4">IPO3737</strain>
    </source>
</reference>
<dbReference type="GO" id="GO:0005886">
    <property type="term" value="C:plasma membrane"/>
    <property type="evidence" value="ECO:0007669"/>
    <property type="project" value="TreeGrafter"/>
</dbReference>
<dbReference type="PANTHER" id="PTHR30158">
    <property type="entry name" value="ACRA/E-RELATED COMPONENT OF DRUG EFFLUX TRANSPORTER"/>
    <property type="match status" value="1"/>
</dbReference>
<gene>
    <name evidence="3" type="ORF">HX876_30635</name>
</gene>
<evidence type="ECO:0000259" key="2">
    <source>
        <dbReference type="Pfam" id="PF25917"/>
    </source>
</evidence>
<proteinExistence type="inferred from homology"/>
<dbReference type="Pfam" id="PF25917">
    <property type="entry name" value="BSH_RND"/>
    <property type="match status" value="1"/>
</dbReference>
<evidence type="ECO:0000313" key="3">
    <source>
        <dbReference type="EMBL" id="NWC36718.1"/>
    </source>
</evidence>
<dbReference type="Proteomes" id="UP000520592">
    <property type="component" value="Unassembled WGS sequence"/>
</dbReference>